<dbReference type="GO" id="GO:0043565">
    <property type="term" value="F:sequence-specific DNA binding"/>
    <property type="evidence" value="ECO:0007669"/>
    <property type="project" value="TreeGrafter"/>
</dbReference>
<evidence type="ECO:0000313" key="6">
    <source>
        <dbReference type="EMBL" id="REL34330.1"/>
    </source>
</evidence>
<comment type="caution">
    <text evidence="6">The sequence shown here is derived from an EMBL/GenBank/DDBJ whole genome shotgun (WGS) entry which is preliminary data.</text>
</comment>
<sequence>MKLSYLESFYLVTKLGSITKAADQLNVSKSVVSRYIKQLESQCAAQLLLRTTRSITPTEAGQALYIKCQAIFSLTQEAEQDIRDITQQNHGRLRFSCTVSLGEVLAEQVLPVFCQSMPEVKLKLNLSNDKADIVNGEQDIALRADDSLDDNLVAKYLGRLKDVIVASPVLVTSLVRSHGELTQPNQLAEMPCLINSHQQHFNQWQFSHSEKPEVSVDVSGDRAGAIASNSYFAMRQLALNHMGIARMPYYLVADDIKAGALVLLLADYSISTHSLYIVHARHNRLPNKLRVFKQLLVDWRAAHPELFE</sequence>
<protein>
    <submittedName>
        <fullName evidence="6">LysR family transcriptional regulator</fullName>
    </submittedName>
</protein>
<dbReference type="SUPFAM" id="SSF46785">
    <property type="entry name" value="Winged helix' DNA-binding domain"/>
    <property type="match status" value="1"/>
</dbReference>
<dbReference type="InterPro" id="IPR036388">
    <property type="entry name" value="WH-like_DNA-bd_sf"/>
</dbReference>
<evidence type="ECO:0000259" key="5">
    <source>
        <dbReference type="PROSITE" id="PS50931"/>
    </source>
</evidence>
<dbReference type="AlphaFoldDB" id="A0A3E0UBW0"/>
<dbReference type="EMBL" id="QUOV01000001">
    <property type="protein sequence ID" value="REL34330.1"/>
    <property type="molecule type" value="Genomic_DNA"/>
</dbReference>
<dbReference type="RefSeq" id="WP_115999007.1">
    <property type="nucleotide sequence ID" value="NZ_QUOV01000001.1"/>
</dbReference>
<keyword evidence="2" id="KW-0805">Transcription regulation</keyword>
<evidence type="ECO:0000256" key="3">
    <source>
        <dbReference type="ARBA" id="ARBA00023125"/>
    </source>
</evidence>
<dbReference type="OrthoDB" id="9785745at2"/>
<name>A0A3E0UBW0_9GAMM</name>
<feature type="domain" description="HTH lysR-type" evidence="5">
    <location>
        <begin position="1"/>
        <end position="58"/>
    </location>
</feature>
<evidence type="ECO:0000256" key="4">
    <source>
        <dbReference type="ARBA" id="ARBA00023163"/>
    </source>
</evidence>
<dbReference type="InterPro" id="IPR036390">
    <property type="entry name" value="WH_DNA-bd_sf"/>
</dbReference>
<evidence type="ECO:0000256" key="1">
    <source>
        <dbReference type="ARBA" id="ARBA00009437"/>
    </source>
</evidence>
<dbReference type="FunFam" id="1.10.10.10:FF:000001">
    <property type="entry name" value="LysR family transcriptional regulator"/>
    <property type="match status" value="1"/>
</dbReference>
<dbReference type="PROSITE" id="PS50931">
    <property type="entry name" value="HTH_LYSR"/>
    <property type="match status" value="1"/>
</dbReference>
<dbReference type="InterPro" id="IPR005119">
    <property type="entry name" value="LysR_subst-bd"/>
</dbReference>
<organism evidence="6 7">
    <name type="scientific">Thalassotalea euphylliae</name>
    <dbReference type="NCBI Taxonomy" id="1655234"/>
    <lineage>
        <taxon>Bacteria</taxon>
        <taxon>Pseudomonadati</taxon>
        <taxon>Pseudomonadota</taxon>
        <taxon>Gammaproteobacteria</taxon>
        <taxon>Alteromonadales</taxon>
        <taxon>Colwelliaceae</taxon>
        <taxon>Thalassotalea</taxon>
    </lineage>
</organism>
<dbReference type="Gene3D" id="1.10.10.10">
    <property type="entry name" value="Winged helix-like DNA-binding domain superfamily/Winged helix DNA-binding domain"/>
    <property type="match status" value="1"/>
</dbReference>
<dbReference type="PANTHER" id="PTHR30537">
    <property type="entry name" value="HTH-TYPE TRANSCRIPTIONAL REGULATOR"/>
    <property type="match status" value="1"/>
</dbReference>
<evidence type="ECO:0000313" key="7">
    <source>
        <dbReference type="Proteomes" id="UP000256999"/>
    </source>
</evidence>
<dbReference type="Pfam" id="PF03466">
    <property type="entry name" value="LysR_substrate"/>
    <property type="match status" value="1"/>
</dbReference>
<dbReference type="GO" id="GO:0003700">
    <property type="term" value="F:DNA-binding transcription factor activity"/>
    <property type="evidence" value="ECO:0007669"/>
    <property type="project" value="InterPro"/>
</dbReference>
<accession>A0A3E0UBW0</accession>
<dbReference type="Pfam" id="PF00126">
    <property type="entry name" value="HTH_1"/>
    <property type="match status" value="1"/>
</dbReference>
<dbReference type="InterPro" id="IPR000847">
    <property type="entry name" value="LysR_HTH_N"/>
</dbReference>
<dbReference type="Gene3D" id="3.40.190.290">
    <property type="match status" value="1"/>
</dbReference>
<dbReference type="PANTHER" id="PTHR30537:SF5">
    <property type="entry name" value="HTH-TYPE TRANSCRIPTIONAL ACTIVATOR TTDR-RELATED"/>
    <property type="match status" value="1"/>
</dbReference>
<dbReference type="GO" id="GO:0006351">
    <property type="term" value="P:DNA-templated transcription"/>
    <property type="evidence" value="ECO:0007669"/>
    <property type="project" value="TreeGrafter"/>
</dbReference>
<keyword evidence="3" id="KW-0238">DNA-binding</keyword>
<keyword evidence="4" id="KW-0804">Transcription</keyword>
<evidence type="ECO:0000256" key="2">
    <source>
        <dbReference type="ARBA" id="ARBA00023015"/>
    </source>
</evidence>
<dbReference type="Proteomes" id="UP000256999">
    <property type="component" value="Unassembled WGS sequence"/>
</dbReference>
<dbReference type="SUPFAM" id="SSF53850">
    <property type="entry name" value="Periplasmic binding protein-like II"/>
    <property type="match status" value="1"/>
</dbReference>
<proteinExistence type="inferred from homology"/>
<dbReference type="InterPro" id="IPR058163">
    <property type="entry name" value="LysR-type_TF_proteobact-type"/>
</dbReference>
<gene>
    <name evidence="6" type="ORF">DXX92_02615</name>
</gene>
<comment type="similarity">
    <text evidence="1">Belongs to the LysR transcriptional regulatory family.</text>
</comment>
<dbReference type="CDD" id="cd08422">
    <property type="entry name" value="PBP2_CrgA_like"/>
    <property type="match status" value="1"/>
</dbReference>
<reference evidence="6 7" key="1">
    <citation type="submission" date="2018-08" db="EMBL/GenBank/DDBJ databases">
        <title>Thalassotalea euphylliae genome.</title>
        <authorList>
            <person name="Summers S."/>
            <person name="Rice S.A."/>
            <person name="Freckelton M.L."/>
            <person name="Nedved B.T."/>
            <person name="Hadfield M.G."/>
        </authorList>
    </citation>
    <scope>NUCLEOTIDE SEQUENCE [LARGE SCALE GENOMIC DNA]</scope>
    <source>
        <strain evidence="6 7">H2</strain>
    </source>
</reference>